<protein>
    <recommendedName>
        <fullName evidence="5">Antifreeze protein</fullName>
    </recommendedName>
</protein>
<organism evidence="3 4">
    <name type="scientific">Rhizobium tumorigenes</name>
    <dbReference type="NCBI Taxonomy" id="2041385"/>
    <lineage>
        <taxon>Bacteria</taxon>
        <taxon>Pseudomonadati</taxon>
        <taxon>Pseudomonadota</taxon>
        <taxon>Alphaproteobacteria</taxon>
        <taxon>Hyphomicrobiales</taxon>
        <taxon>Rhizobiaceae</taxon>
        <taxon>Rhizobium/Agrobacterium group</taxon>
        <taxon>Rhizobium</taxon>
    </lineage>
</organism>
<name>A0AAF1KBV2_9HYPH</name>
<evidence type="ECO:0008006" key="5">
    <source>
        <dbReference type="Google" id="ProtNLM"/>
    </source>
</evidence>
<keyword evidence="3" id="KW-0614">Plasmid</keyword>
<keyword evidence="2" id="KW-0732">Signal</keyword>
<proteinExistence type="predicted"/>
<sequence length="108" mass="11658">MSKMLSIAGLSLALAGSILVGSTTIASAQNLDIQVGPNGIRPVIRDQDRDRGPRGECSPRDAMAAARDEGYRHPRIVRVTDRRVVVEGMTEEGLDRITFANRPGCPET</sequence>
<dbReference type="AlphaFoldDB" id="A0AAF1KBV2"/>
<gene>
    <name evidence="3" type="ORF">PR017_26145</name>
</gene>
<feature type="signal peptide" evidence="2">
    <location>
        <begin position="1"/>
        <end position="28"/>
    </location>
</feature>
<geneLocation type="plasmid" evidence="3 4">
    <name>unnamed2</name>
</geneLocation>
<dbReference type="Proteomes" id="UP000249499">
    <property type="component" value="Plasmid unnamed2"/>
</dbReference>
<evidence type="ECO:0000313" key="4">
    <source>
        <dbReference type="Proteomes" id="UP000249499"/>
    </source>
</evidence>
<dbReference type="EMBL" id="CP117259">
    <property type="protein sequence ID" value="WFR99125.1"/>
    <property type="molecule type" value="Genomic_DNA"/>
</dbReference>
<evidence type="ECO:0000256" key="2">
    <source>
        <dbReference type="SAM" id="SignalP"/>
    </source>
</evidence>
<keyword evidence="4" id="KW-1185">Reference proteome</keyword>
<dbReference type="KEGG" id="rtu:PR017_26145"/>
<feature type="chain" id="PRO_5042174894" description="Antifreeze protein" evidence="2">
    <location>
        <begin position="29"/>
        <end position="108"/>
    </location>
</feature>
<reference evidence="3 4" key="1">
    <citation type="journal article" date="2018" name="Sci. Rep.">
        <title>Rhizobium tumorigenes sp. nov., a novel plant tumorigenic bacterium isolated from cane gall tumors on thornless blackberry.</title>
        <authorList>
            <person name="Kuzmanovi N."/>
            <person name="Smalla K."/>
            <person name="Gronow S."/>
            <person name="PuBawska J."/>
        </authorList>
    </citation>
    <scope>NUCLEOTIDE SEQUENCE [LARGE SCALE GENOMIC DNA]</scope>
    <source>
        <strain evidence="3 4">1078</strain>
    </source>
</reference>
<evidence type="ECO:0000313" key="3">
    <source>
        <dbReference type="EMBL" id="WFR99125.1"/>
    </source>
</evidence>
<feature type="region of interest" description="Disordered" evidence="1">
    <location>
        <begin position="37"/>
        <end position="69"/>
    </location>
</feature>
<accession>A0AAF1KBV2</accession>
<feature type="compositionally biased region" description="Basic and acidic residues" evidence="1">
    <location>
        <begin position="43"/>
        <end position="59"/>
    </location>
</feature>
<evidence type="ECO:0000256" key="1">
    <source>
        <dbReference type="SAM" id="MobiDB-lite"/>
    </source>
</evidence>
<dbReference type="RefSeq" id="WP_111221014.1">
    <property type="nucleotide sequence ID" value="NZ_CP117259.1"/>
</dbReference>
<reference evidence="4" key="2">
    <citation type="journal article" date="2023" name="MicrobiologyOpen">
        <title>Genomics of the tumorigenes clade of the family Rhizobiaceae and description of Rhizobium rhododendri sp. nov.</title>
        <authorList>
            <person name="Kuzmanovic N."/>
            <person name="diCenzo G.C."/>
            <person name="Bunk B."/>
            <person name="Sproeer C."/>
            <person name="Fruehling A."/>
            <person name="Neumann-Schaal M."/>
            <person name="Overmann J."/>
            <person name="Smalla K."/>
        </authorList>
    </citation>
    <scope>NUCLEOTIDE SEQUENCE [LARGE SCALE GENOMIC DNA]</scope>
    <source>
        <strain evidence="4">1078</strain>
        <plasmid evidence="4">unnamed2</plasmid>
    </source>
</reference>